<protein>
    <recommendedName>
        <fullName evidence="3">Tir chaperone protein (CesT)</fullName>
    </recommendedName>
</protein>
<accession>A0A518B7E6</accession>
<evidence type="ECO:0008006" key="3">
    <source>
        <dbReference type="Google" id="ProtNLM"/>
    </source>
</evidence>
<proteinExistence type="predicted"/>
<dbReference type="KEGG" id="knv:Pan216_37680"/>
<dbReference type="Gene3D" id="3.30.1460.10">
    <property type="match status" value="1"/>
</dbReference>
<dbReference type="EMBL" id="CP036279">
    <property type="protein sequence ID" value="QDU62895.1"/>
    <property type="molecule type" value="Genomic_DNA"/>
</dbReference>
<keyword evidence="2" id="KW-1185">Reference proteome</keyword>
<organism evidence="1 2">
    <name type="scientific">Kolteria novifilia</name>
    <dbReference type="NCBI Taxonomy" id="2527975"/>
    <lineage>
        <taxon>Bacteria</taxon>
        <taxon>Pseudomonadati</taxon>
        <taxon>Planctomycetota</taxon>
        <taxon>Planctomycetia</taxon>
        <taxon>Kolteriales</taxon>
        <taxon>Kolteriaceae</taxon>
        <taxon>Kolteria</taxon>
    </lineage>
</organism>
<dbReference type="GO" id="GO:0030254">
    <property type="term" value="P:protein secretion by the type III secretion system"/>
    <property type="evidence" value="ECO:0007669"/>
    <property type="project" value="InterPro"/>
</dbReference>
<dbReference type="RefSeq" id="WP_145259962.1">
    <property type="nucleotide sequence ID" value="NZ_CP036279.1"/>
</dbReference>
<dbReference type="OrthoDB" id="571431at2"/>
<evidence type="ECO:0000313" key="1">
    <source>
        <dbReference type="EMBL" id="QDU62895.1"/>
    </source>
</evidence>
<dbReference type="AlphaFoldDB" id="A0A518B7E6"/>
<reference evidence="1 2" key="1">
    <citation type="submission" date="2019-02" db="EMBL/GenBank/DDBJ databases">
        <title>Deep-cultivation of Planctomycetes and their phenomic and genomic characterization uncovers novel biology.</title>
        <authorList>
            <person name="Wiegand S."/>
            <person name="Jogler M."/>
            <person name="Boedeker C."/>
            <person name="Pinto D."/>
            <person name="Vollmers J."/>
            <person name="Rivas-Marin E."/>
            <person name="Kohn T."/>
            <person name="Peeters S.H."/>
            <person name="Heuer A."/>
            <person name="Rast P."/>
            <person name="Oberbeckmann S."/>
            <person name="Bunk B."/>
            <person name="Jeske O."/>
            <person name="Meyerdierks A."/>
            <person name="Storesund J.E."/>
            <person name="Kallscheuer N."/>
            <person name="Luecker S."/>
            <person name="Lage O.M."/>
            <person name="Pohl T."/>
            <person name="Merkel B.J."/>
            <person name="Hornburger P."/>
            <person name="Mueller R.-W."/>
            <person name="Bruemmer F."/>
            <person name="Labrenz M."/>
            <person name="Spormann A.M."/>
            <person name="Op den Camp H."/>
            <person name="Overmann J."/>
            <person name="Amann R."/>
            <person name="Jetten M.S.M."/>
            <person name="Mascher T."/>
            <person name="Medema M.H."/>
            <person name="Devos D.P."/>
            <person name="Kaster A.-K."/>
            <person name="Ovreas L."/>
            <person name="Rohde M."/>
            <person name="Galperin M.Y."/>
            <person name="Jogler C."/>
        </authorList>
    </citation>
    <scope>NUCLEOTIDE SEQUENCE [LARGE SCALE GENOMIC DNA]</scope>
    <source>
        <strain evidence="1 2">Pan216</strain>
    </source>
</reference>
<evidence type="ECO:0000313" key="2">
    <source>
        <dbReference type="Proteomes" id="UP000317093"/>
    </source>
</evidence>
<name>A0A518B7E6_9BACT</name>
<dbReference type="Proteomes" id="UP000317093">
    <property type="component" value="Chromosome"/>
</dbReference>
<gene>
    <name evidence="1" type="ORF">Pan216_37680</name>
</gene>
<dbReference type="SUPFAM" id="SSF69635">
    <property type="entry name" value="Type III secretory system chaperone-like"/>
    <property type="match status" value="1"/>
</dbReference>
<sequence>MIAPAGGMDNARLGLLIEEMGFEIEGEQGAWQFTFADRTLIVLTDDMHDRMRIMTPVARENEIAEEELRVLLSANFDRALDARYALNKGLLWSAFLHPLGTLSDEQFRDGIHQVVTLADNYGTSHASSDLIFGTED</sequence>